<dbReference type="EMBL" id="NPDY01000012">
    <property type="protein sequence ID" value="PJZ69172.1"/>
    <property type="molecule type" value="Genomic_DNA"/>
</dbReference>
<proteinExistence type="predicted"/>
<evidence type="ECO:0000313" key="4">
    <source>
        <dbReference type="Proteomes" id="UP000231990"/>
    </source>
</evidence>
<comment type="caution">
    <text evidence="2">The sequence shown here is derived from an EMBL/GenBank/DDBJ whole genome shotgun (WGS) entry which is preliminary data.</text>
</comment>
<protein>
    <submittedName>
        <fullName evidence="2">Spore coat biosynthesis protein F</fullName>
    </submittedName>
</protein>
<gene>
    <name evidence="1" type="ORF">CH360_12915</name>
    <name evidence="2" type="ORF">CH373_11350</name>
</gene>
<evidence type="ECO:0000313" key="2">
    <source>
        <dbReference type="EMBL" id="PJZ73084.1"/>
    </source>
</evidence>
<name>A0A2M9ZM65_9LEPT</name>
<dbReference type="PANTHER" id="PTHR42866">
    <property type="entry name" value="3-DEOXY-MANNO-OCTULOSONATE CYTIDYLYLTRANSFERASE"/>
    <property type="match status" value="1"/>
</dbReference>
<evidence type="ECO:0000313" key="3">
    <source>
        <dbReference type="Proteomes" id="UP000231962"/>
    </source>
</evidence>
<dbReference type="Pfam" id="PF02348">
    <property type="entry name" value="CTP_transf_3"/>
    <property type="match status" value="1"/>
</dbReference>
<dbReference type="EMBL" id="NPDZ01000006">
    <property type="protein sequence ID" value="PJZ73084.1"/>
    <property type="molecule type" value="Genomic_DNA"/>
</dbReference>
<dbReference type="AlphaFoldDB" id="A0A2M9ZM65"/>
<dbReference type="GO" id="GO:0005829">
    <property type="term" value="C:cytosol"/>
    <property type="evidence" value="ECO:0007669"/>
    <property type="project" value="TreeGrafter"/>
</dbReference>
<dbReference type="OrthoDB" id="9815559at2"/>
<dbReference type="RefSeq" id="WP_100714460.1">
    <property type="nucleotide sequence ID" value="NZ_NPDY01000012.1"/>
</dbReference>
<dbReference type="Proteomes" id="UP000231962">
    <property type="component" value="Unassembled WGS sequence"/>
</dbReference>
<keyword evidence="3" id="KW-1185">Reference proteome</keyword>
<sequence>MSGTHLTLKNLYAFIQARTGSTRLPWKVLRELPNSSGITLLDHIHSRVSRVIPSSRIVYLIPDGDSELQDFLLKKKRNVYQGPLEDVRLRYIRAAERFGADAILRLTGDNPFYDVPHLELLVQSFALGTSDLSYFQGLPLGTGGEIFRTSALVWEPKTGLEERHQEHVSLHIKESPDQFKILSLPNLIPQQYNSKSISELRLTIDTEQDFDTISKILTGPAVRAPRDKNGIPLFDINDLLNWLQSSPRVFEGNREIEQIRFKWNPTKIRPKGTAGILAAPAKDFGSGHESRMKLLYSLLPDRNWKPIWLESFPEDGEVDLLIVDYRDISIKNQYLETKVLVLDHFGSERNLYQYHDLLPHPKNEANFDWDNVLLPPIVTSKALQALEETPENYSIFCYAGNIEQKMCRELDQALLSTSPTGKILRIGGADPIPETVGTIVHYKRISNLEFYESLKHSNHFFGYFGQSLLEAMYLKKSVATFSISSAHHVLSDWMQKTVGVPYFTHQGKIQFSTGTKKPGPEGYRILLERIDRFSSL</sequence>
<dbReference type="InterPro" id="IPR003329">
    <property type="entry name" value="Cytidylyl_trans"/>
</dbReference>
<reference evidence="3 4" key="1">
    <citation type="submission" date="2017-07" db="EMBL/GenBank/DDBJ databases">
        <title>Leptospira spp. isolated from tropical soils.</title>
        <authorList>
            <person name="Thibeaux R."/>
            <person name="Iraola G."/>
            <person name="Ferres I."/>
            <person name="Bierque E."/>
            <person name="Girault D."/>
            <person name="Soupe-Gilbert M.-E."/>
            <person name="Picardeau M."/>
            <person name="Goarant C."/>
        </authorList>
    </citation>
    <scope>NUCLEOTIDE SEQUENCE [LARGE SCALE GENOMIC DNA]</scope>
    <source>
        <strain evidence="2 4">FH1-B-B1</strain>
        <strain evidence="1 3">FH1-B-C1</strain>
    </source>
</reference>
<evidence type="ECO:0000313" key="1">
    <source>
        <dbReference type="EMBL" id="PJZ69172.1"/>
    </source>
</evidence>
<dbReference type="Proteomes" id="UP000231990">
    <property type="component" value="Unassembled WGS sequence"/>
</dbReference>
<organism evidence="2 4">
    <name type="scientific">Leptospira perolatii</name>
    <dbReference type="NCBI Taxonomy" id="2023191"/>
    <lineage>
        <taxon>Bacteria</taxon>
        <taxon>Pseudomonadati</taxon>
        <taxon>Spirochaetota</taxon>
        <taxon>Spirochaetia</taxon>
        <taxon>Leptospirales</taxon>
        <taxon>Leptospiraceae</taxon>
        <taxon>Leptospira</taxon>
    </lineage>
</organism>
<dbReference type="InterPro" id="IPR029044">
    <property type="entry name" value="Nucleotide-diphossugar_trans"/>
</dbReference>
<accession>A0A2M9ZM65</accession>
<dbReference type="SUPFAM" id="SSF53448">
    <property type="entry name" value="Nucleotide-diphospho-sugar transferases"/>
    <property type="match status" value="1"/>
</dbReference>
<dbReference type="PANTHER" id="PTHR42866:SF1">
    <property type="entry name" value="SPORE COAT POLYSACCHARIDE BIOSYNTHESIS PROTEIN SPSF"/>
    <property type="match status" value="1"/>
</dbReference>
<dbReference type="Gene3D" id="3.90.550.10">
    <property type="entry name" value="Spore Coat Polysaccharide Biosynthesis Protein SpsA, Chain A"/>
    <property type="match status" value="1"/>
</dbReference>